<evidence type="ECO:0000313" key="1">
    <source>
        <dbReference type="EMBL" id="WEL20070.1"/>
    </source>
</evidence>
<dbReference type="Pfam" id="PF02348">
    <property type="entry name" value="CTP_transf_3"/>
    <property type="match status" value="1"/>
</dbReference>
<keyword evidence="1" id="KW-0548">Nucleotidyltransferase</keyword>
<dbReference type="InterPro" id="IPR003329">
    <property type="entry name" value="Cytidylyl_trans"/>
</dbReference>
<dbReference type="InterPro" id="IPR029044">
    <property type="entry name" value="Nucleotide-diphossugar_trans"/>
</dbReference>
<gene>
    <name evidence="1" type="primary">neuA</name>
    <name evidence="1" type="ORF">SVXNc_1079</name>
</gene>
<dbReference type="PANTHER" id="PTHR21485:SF3">
    <property type="entry name" value="N-ACYLNEURAMINATE CYTIDYLYLTRANSFERASE"/>
    <property type="match status" value="1"/>
</dbReference>
<name>A0ABY8CJA2_9ARCH</name>
<dbReference type="EMBL" id="CP104395">
    <property type="protein sequence ID" value="WEL20070.1"/>
    <property type="molecule type" value="Genomic_DNA"/>
</dbReference>
<dbReference type="EC" id="2.7.7.82" evidence="1"/>
<dbReference type="RefSeq" id="WP_347721897.1">
    <property type="nucleotide sequence ID" value="NZ_CP104395.1"/>
</dbReference>
<dbReference type="GeneID" id="90590517"/>
<dbReference type="Proteomes" id="UP001218034">
    <property type="component" value="Chromosome"/>
</dbReference>
<evidence type="ECO:0000313" key="2">
    <source>
        <dbReference type="Proteomes" id="UP001218034"/>
    </source>
</evidence>
<proteinExistence type="predicted"/>
<sequence length="228" mass="25598">MNVAIIPARGGSKGIKKKNIVDFLGKPLIEHTINQARDSSCLDGIYVSTDSEDIAEISKEAGAKIIDRPEEIAGDEATTESALLHALEHIREEENMDPDIMTLLQCTSPLRRRNDIDETAKLVSEGGYDSALSVCEDHSFYWEKGRNGFESINYSPQTRKRRQDLEKRYQENGSIYVFKTEILEEKECRLGGKIGAHQMPETHSFEIDTPDDLEITRAVGQNVVFHTG</sequence>
<reference evidence="1 2" key="1">
    <citation type="submission" date="2022-09" db="EMBL/GenBank/DDBJ databases">
        <title>Xylan utilization by haloarchaea-nanohaloarchaea associations.</title>
        <authorList>
            <person name="Yakimov M."/>
        </authorList>
    </citation>
    <scope>NUCLEOTIDE SEQUENCE [LARGE SCALE GENOMIC DNA]</scope>
    <source>
        <strain evidence="1 2">SVXNc</strain>
    </source>
</reference>
<accession>A0ABY8CJA2</accession>
<dbReference type="PANTHER" id="PTHR21485">
    <property type="entry name" value="HAD SUPERFAMILY MEMBERS CMAS AND KDSC"/>
    <property type="match status" value="1"/>
</dbReference>
<protein>
    <submittedName>
        <fullName evidence="1">CMP-N-acetylneuraminic acid synthetase</fullName>
        <ecNumber evidence="1">2.7.7.82</ecNumber>
    </submittedName>
</protein>
<organism evidence="1 2">
    <name type="scientific">Candidatus Nanohalococcus occultus</name>
    <dbReference type="NCBI Taxonomy" id="2978047"/>
    <lineage>
        <taxon>Archaea</taxon>
        <taxon>Candidatus Nanohalarchaeota</taxon>
        <taxon>Candidatus Nanohalarchaeota incertae sedis</taxon>
        <taxon>Candidatus Nanohalococcus</taxon>
    </lineage>
</organism>
<dbReference type="GO" id="GO:0016779">
    <property type="term" value="F:nucleotidyltransferase activity"/>
    <property type="evidence" value="ECO:0007669"/>
    <property type="project" value="UniProtKB-KW"/>
</dbReference>
<dbReference type="InterPro" id="IPR050793">
    <property type="entry name" value="CMP-NeuNAc_synthase"/>
</dbReference>
<dbReference type="CDD" id="cd02513">
    <property type="entry name" value="CMP-NeuAc_Synthase"/>
    <property type="match status" value="1"/>
</dbReference>
<keyword evidence="2" id="KW-1185">Reference proteome</keyword>
<dbReference type="SUPFAM" id="SSF53448">
    <property type="entry name" value="Nucleotide-diphospho-sugar transferases"/>
    <property type="match status" value="1"/>
</dbReference>
<keyword evidence="1" id="KW-0808">Transferase</keyword>
<dbReference type="Gene3D" id="3.90.550.10">
    <property type="entry name" value="Spore Coat Polysaccharide Biosynthesis Protein SpsA, Chain A"/>
    <property type="match status" value="1"/>
</dbReference>